<organism evidence="2 3">
    <name type="scientific">Pedobacter panaciterrae</name>
    <dbReference type="NCBI Taxonomy" id="363849"/>
    <lineage>
        <taxon>Bacteria</taxon>
        <taxon>Pseudomonadati</taxon>
        <taxon>Bacteroidota</taxon>
        <taxon>Sphingobacteriia</taxon>
        <taxon>Sphingobacteriales</taxon>
        <taxon>Sphingobacteriaceae</taxon>
        <taxon>Pedobacter</taxon>
    </lineage>
</organism>
<proteinExistence type="predicted"/>
<dbReference type="EMBL" id="JBBEUB010000017">
    <property type="protein sequence ID" value="MEJ2905866.1"/>
    <property type="molecule type" value="Genomic_DNA"/>
</dbReference>
<evidence type="ECO:0000313" key="3">
    <source>
        <dbReference type="Proteomes" id="UP001378956"/>
    </source>
</evidence>
<evidence type="ECO:0000256" key="1">
    <source>
        <dbReference type="SAM" id="SignalP"/>
    </source>
</evidence>
<gene>
    <name evidence="2" type="ORF">WAE58_25700</name>
</gene>
<reference evidence="2 3" key="1">
    <citation type="submission" date="2024-03" db="EMBL/GenBank/DDBJ databases">
        <title>Sequence of Lycoming College Course Isolates.</title>
        <authorList>
            <person name="Plotts O."/>
            <person name="Newman J."/>
        </authorList>
    </citation>
    <scope>NUCLEOTIDE SEQUENCE [LARGE SCALE GENOMIC DNA]</scope>
    <source>
        <strain evidence="2 3">CJB-3</strain>
    </source>
</reference>
<feature type="signal peptide" evidence="1">
    <location>
        <begin position="1"/>
        <end position="21"/>
    </location>
</feature>
<sequence>MVKIFVRILMAFCAISPVCSCTSTNSKPLLIGFSADSSSIVFGNIDQPGLLQLKNAPAADSVFYDVVSVLQTPSDKDTAIKEMPVKGQISLNGEEVVFVPEEPFVKGRDYLVITYLNARFGNAEDIMKGKVNYSIKPLQKLLTR</sequence>
<dbReference type="RefSeq" id="WP_288884430.1">
    <property type="nucleotide sequence ID" value="NZ_CBFGNQ010000017.1"/>
</dbReference>
<keyword evidence="3" id="KW-1185">Reference proteome</keyword>
<evidence type="ECO:0000313" key="2">
    <source>
        <dbReference type="EMBL" id="MEJ2905866.1"/>
    </source>
</evidence>
<protein>
    <submittedName>
        <fullName evidence="2">Uncharacterized protein</fullName>
    </submittedName>
</protein>
<accession>A0ABU8NW38</accession>
<keyword evidence="1" id="KW-0732">Signal</keyword>
<name>A0ABU8NW38_9SPHI</name>
<comment type="caution">
    <text evidence="2">The sequence shown here is derived from an EMBL/GenBank/DDBJ whole genome shotgun (WGS) entry which is preliminary data.</text>
</comment>
<dbReference type="Proteomes" id="UP001378956">
    <property type="component" value="Unassembled WGS sequence"/>
</dbReference>
<feature type="chain" id="PRO_5045530855" evidence="1">
    <location>
        <begin position="22"/>
        <end position="144"/>
    </location>
</feature>